<keyword evidence="5" id="KW-1185">Reference proteome</keyword>
<feature type="region of interest" description="Disordered" evidence="3">
    <location>
        <begin position="1"/>
        <end position="42"/>
    </location>
</feature>
<dbReference type="EMBL" id="OZ075118">
    <property type="protein sequence ID" value="CAL5090218.1"/>
    <property type="molecule type" value="Genomic_DNA"/>
</dbReference>
<dbReference type="SUPFAM" id="SSF64005">
    <property type="entry name" value="Undecaprenyl diphosphate synthase"/>
    <property type="match status" value="1"/>
</dbReference>
<dbReference type="NCBIfam" id="TIGR00055">
    <property type="entry name" value="uppS"/>
    <property type="match status" value="1"/>
</dbReference>
<reference evidence="4 5" key="2">
    <citation type="submission" date="2024-10" db="EMBL/GenBank/DDBJ databases">
        <authorList>
            <person name="Ryan C."/>
        </authorList>
    </citation>
    <scope>NUCLEOTIDE SEQUENCE [LARGE SCALE GENOMIC DNA]</scope>
</reference>
<dbReference type="CDD" id="cd00475">
    <property type="entry name" value="Cis_IPPS"/>
    <property type="match status" value="1"/>
</dbReference>
<dbReference type="PANTHER" id="PTHR10291">
    <property type="entry name" value="DEHYDRODOLICHYL DIPHOSPHATE SYNTHASE FAMILY MEMBER"/>
    <property type="match status" value="1"/>
</dbReference>
<keyword evidence="1 2" id="KW-0808">Transferase</keyword>
<reference evidence="5" key="1">
    <citation type="submission" date="2024-06" db="EMBL/GenBank/DDBJ databases">
        <authorList>
            <person name="Ryan C."/>
        </authorList>
    </citation>
    <scope>NUCLEOTIDE SEQUENCE [LARGE SCALE GENOMIC DNA]</scope>
</reference>
<dbReference type="AlphaFoldDB" id="A0ABC9G9G6"/>
<feature type="compositionally biased region" description="Basic residues" evidence="3">
    <location>
        <begin position="21"/>
        <end position="32"/>
    </location>
</feature>
<dbReference type="Proteomes" id="UP001497457">
    <property type="component" value="Chromosome 8b"/>
</dbReference>
<accession>A0ABC9G9G6</accession>
<gene>
    <name evidence="4" type="ORF">URODEC1_LOCUS113773</name>
</gene>
<dbReference type="PROSITE" id="PS01066">
    <property type="entry name" value="UPP_SYNTHASE"/>
    <property type="match status" value="1"/>
</dbReference>
<sequence>MLLSHSSSAATSIHRSAPPPRSRRGRLLRPPRARADTAGVGADAAAADHAAAAEALLRSSGLRPESLPRHVAVVMDGNTRWARARGLTPADGHKAGGRNLERIVGLSRAWGIRALTAFVCSYENLNRPKAEVDYMMGLSEWLIGDNIDKLSRQGIRLQVIGDATRMPATLRRAAAEADEATRHNSRLHVMLAICYSGRWDLLQACRELARAARAGELAPDDIDEAMLAGRLATGDAGELACPDLVVRTSGEMRLSNFLLWQAAYSELFFTDKMWPEFGEDEYLEALRSFQSRDRRFGQTRVQ</sequence>
<dbReference type="EC" id="2.5.1.-" evidence="2"/>
<evidence type="ECO:0000256" key="3">
    <source>
        <dbReference type="SAM" id="MobiDB-lite"/>
    </source>
</evidence>
<dbReference type="InterPro" id="IPR001441">
    <property type="entry name" value="UPP_synth-like"/>
</dbReference>
<dbReference type="FunFam" id="3.40.1180.10:FF:000001">
    <property type="entry name" value="(2E,6E)-farnesyl-diphosphate-specific ditrans,polycis-undecaprenyl-diphosphate synthase"/>
    <property type="match status" value="1"/>
</dbReference>
<dbReference type="InterPro" id="IPR036424">
    <property type="entry name" value="UPP_synth-like_sf"/>
</dbReference>
<evidence type="ECO:0000313" key="4">
    <source>
        <dbReference type="EMBL" id="CAL5090218.1"/>
    </source>
</evidence>
<comment type="similarity">
    <text evidence="2">Belongs to the UPP synthase family.</text>
</comment>
<dbReference type="InterPro" id="IPR018520">
    <property type="entry name" value="UPP_synth-like_CS"/>
</dbReference>
<evidence type="ECO:0000256" key="1">
    <source>
        <dbReference type="ARBA" id="ARBA00022679"/>
    </source>
</evidence>
<dbReference type="PANTHER" id="PTHR10291:SF27">
    <property type="entry name" value="ALKYL TRANSFERASE"/>
    <property type="match status" value="1"/>
</dbReference>
<dbReference type="Pfam" id="PF01255">
    <property type="entry name" value="Prenyltransf"/>
    <property type="match status" value="1"/>
</dbReference>
<feature type="compositionally biased region" description="Polar residues" evidence="3">
    <location>
        <begin position="1"/>
        <end position="14"/>
    </location>
</feature>
<dbReference type="GO" id="GO:0016740">
    <property type="term" value="F:transferase activity"/>
    <property type="evidence" value="ECO:0007669"/>
    <property type="project" value="UniProtKB-KW"/>
</dbReference>
<dbReference type="GO" id="GO:0005737">
    <property type="term" value="C:cytoplasm"/>
    <property type="evidence" value="ECO:0007669"/>
    <property type="project" value="UniProtKB-ARBA"/>
</dbReference>
<protein>
    <recommendedName>
        <fullName evidence="2">Alkyl transferase</fullName>
        <ecNumber evidence="2">2.5.1.-</ecNumber>
    </recommendedName>
</protein>
<proteinExistence type="inferred from homology"/>
<evidence type="ECO:0000256" key="2">
    <source>
        <dbReference type="RuleBase" id="RU363018"/>
    </source>
</evidence>
<dbReference type="HAMAP" id="MF_01139">
    <property type="entry name" value="ISPT"/>
    <property type="match status" value="1"/>
</dbReference>
<evidence type="ECO:0000313" key="5">
    <source>
        <dbReference type="Proteomes" id="UP001497457"/>
    </source>
</evidence>
<organism evidence="4 5">
    <name type="scientific">Urochloa decumbens</name>
    <dbReference type="NCBI Taxonomy" id="240449"/>
    <lineage>
        <taxon>Eukaryota</taxon>
        <taxon>Viridiplantae</taxon>
        <taxon>Streptophyta</taxon>
        <taxon>Embryophyta</taxon>
        <taxon>Tracheophyta</taxon>
        <taxon>Spermatophyta</taxon>
        <taxon>Magnoliopsida</taxon>
        <taxon>Liliopsida</taxon>
        <taxon>Poales</taxon>
        <taxon>Poaceae</taxon>
        <taxon>PACMAD clade</taxon>
        <taxon>Panicoideae</taxon>
        <taxon>Panicodae</taxon>
        <taxon>Paniceae</taxon>
        <taxon>Melinidinae</taxon>
        <taxon>Urochloa</taxon>
    </lineage>
</organism>
<dbReference type="Gene3D" id="3.40.1180.10">
    <property type="entry name" value="Decaprenyl diphosphate synthase-like"/>
    <property type="match status" value="1"/>
</dbReference>
<name>A0ABC9G9G6_9POAL</name>